<accession>A0ABU5T318</accession>
<feature type="transmembrane region" description="Helical" evidence="1">
    <location>
        <begin position="75"/>
        <end position="95"/>
    </location>
</feature>
<evidence type="ECO:0000313" key="2">
    <source>
        <dbReference type="EMBL" id="MEA5454028.1"/>
    </source>
</evidence>
<sequence length="132" mass="14143">MASKVMRLAIGVFLLLIGAFAAVIAVINLGIRLGHDQPIDALFLTQFVLYAVVGLAYLTFGVWNLLTFAMTRRAPLVAALIEAVVGLLFGAFYVANLHGPAQLTQGLGIGLNVAIIVLAWVLLRRKTPADEE</sequence>
<name>A0ABU5T318_9MICC</name>
<dbReference type="Proteomes" id="UP001304769">
    <property type="component" value="Unassembled WGS sequence"/>
</dbReference>
<protein>
    <submittedName>
        <fullName evidence="2">Uncharacterized protein</fullName>
    </submittedName>
</protein>
<dbReference type="RefSeq" id="WP_323277819.1">
    <property type="nucleotide sequence ID" value="NZ_JAYGGQ010000002.1"/>
</dbReference>
<evidence type="ECO:0000256" key="1">
    <source>
        <dbReference type="SAM" id="Phobius"/>
    </source>
</evidence>
<keyword evidence="3" id="KW-1185">Reference proteome</keyword>
<organism evidence="2 3">
    <name type="scientific">Sinomonas terricola</name>
    <dbReference type="NCBI Taxonomy" id="3110330"/>
    <lineage>
        <taxon>Bacteria</taxon>
        <taxon>Bacillati</taxon>
        <taxon>Actinomycetota</taxon>
        <taxon>Actinomycetes</taxon>
        <taxon>Micrococcales</taxon>
        <taxon>Micrococcaceae</taxon>
        <taxon>Sinomonas</taxon>
    </lineage>
</organism>
<dbReference type="EMBL" id="JAYGGQ010000002">
    <property type="protein sequence ID" value="MEA5454028.1"/>
    <property type="molecule type" value="Genomic_DNA"/>
</dbReference>
<keyword evidence="1" id="KW-0472">Membrane</keyword>
<reference evidence="2 3" key="1">
    <citation type="submission" date="2023-12" db="EMBL/GenBank/DDBJ databases">
        <title>Sinomonas terricola sp. nov, isolated from litchi orchard soil in Guangdong, PR China.</title>
        <authorList>
            <person name="Jiaxin W."/>
            <person name="Yang Z."/>
            <person name="Honghui Z."/>
        </authorList>
    </citation>
    <scope>NUCLEOTIDE SEQUENCE [LARGE SCALE GENOMIC DNA]</scope>
    <source>
        <strain evidence="2 3">JGH33</strain>
    </source>
</reference>
<gene>
    <name evidence="2" type="ORF">SPF06_04755</name>
</gene>
<feature type="transmembrane region" description="Helical" evidence="1">
    <location>
        <begin position="101"/>
        <end position="123"/>
    </location>
</feature>
<keyword evidence="1" id="KW-0812">Transmembrane</keyword>
<comment type="caution">
    <text evidence="2">The sequence shown here is derived from an EMBL/GenBank/DDBJ whole genome shotgun (WGS) entry which is preliminary data.</text>
</comment>
<keyword evidence="1" id="KW-1133">Transmembrane helix</keyword>
<evidence type="ECO:0000313" key="3">
    <source>
        <dbReference type="Proteomes" id="UP001304769"/>
    </source>
</evidence>
<proteinExistence type="predicted"/>
<feature type="transmembrane region" description="Helical" evidence="1">
    <location>
        <begin position="41"/>
        <end position="63"/>
    </location>
</feature>